<reference evidence="1" key="2">
    <citation type="submission" date="2025-09" db="UniProtKB">
        <authorList>
            <consortium name="Ensembl"/>
        </authorList>
    </citation>
    <scope>IDENTIFICATION</scope>
</reference>
<dbReference type="PANTHER" id="PTHR24114">
    <property type="entry name" value="LEUCINE RICH REPEAT FAMILY PROTEIN"/>
    <property type="match status" value="1"/>
</dbReference>
<keyword evidence="2" id="KW-1185">Reference proteome</keyword>
<dbReference type="Gene3D" id="3.80.10.10">
    <property type="entry name" value="Ribonuclease Inhibitor"/>
    <property type="match status" value="1"/>
</dbReference>
<evidence type="ECO:0000313" key="2">
    <source>
        <dbReference type="Proteomes" id="UP000694567"/>
    </source>
</evidence>
<dbReference type="SMART" id="SM00368">
    <property type="entry name" value="LRR_RI"/>
    <property type="match status" value="2"/>
</dbReference>
<dbReference type="InterPro" id="IPR052394">
    <property type="entry name" value="LRR-containing"/>
</dbReference>
<organism evidence="1 2">
    <name type="scientific">Bubo bubo</name>
    <name type="common">Eurasian eagle-owl</name>
    <name type="synonym">Strix bubo</name>
    <dbReference type="NCBI Taxonomy" id="30461"/>
    <lineage>
        <taxon>Eukaryota</taxon>
        <taxon>Metazoa</taxon>
        <taxon>Chordata</taxon>
        <taxon>Craniata</taxon>
        <taxon>Vertebrata</taxon>
        <taxon>Euteleostomi</taxon>
        <taxon>Archelosauria</taxon>
        <taxon>Archosauria</taxon>
        <taxon>Dinosauria</taxon>
        <taxon>Saurischia</taxon>
        <taxon>Theropoda</taxon>
        <taxon>Coelurosauria</taxon>
        <taxon>Aves</taxon>
        <taxon>Neognathae</taxon>
        <taxon>Neoaves</taxon>
        <taxon>Telluraves</taxon>
        <taxon>Strigiformes</taxon>
        <taxon>Strigidae</taxon>
        <taxon>Bubo</taxon>
    </lineage>
</organism>
<sequence>MEVVPVSHFIQNLAKPYINLNHHGLGPRGVKAIAIALSNATITHLESEDNCILAEGALIHSLDSSFLSSIFLNISNNHLDTAGAEAIASLLLDNMSYLHALQLSGGLYAPKESHCLYTFFSLQGNYQVKKMDLSHNEFSEQGGQLLGQTLGNLIYYSHKARSSPSSPQVMQNTNAGCETTVTEQSVSERRELKEKSITGYKAENCILLKSKIESDLF</sequence>
<dbReference type="Proteomes" id="UP000694567">
    <property type="component" value="Unplaced"/>
</dbReference>
<dbReference type="InterPro" id="IPR001611">
    <property type="entry name" value="Leu-rich_rpt"/>
</dbReference>
<proteinExistence type="predicted"/>
<protein>
    <submittedName>
        <fullName evidence="1">Uncharacterized protein</fullName>
    </submittedName>
</protein>
<reference evidence="1" key="1">
    <citation type="submission" date="2025-08" db="UniProtKB">
        <authorList>
            <consortium name="Ensembl"/>
        </authorList>
    </citation>
    <scope>IDENTIFICATION</scope>
</reference>
<accession>A0A8C0FMJ2</accession>
<dbReference type="PANTHER" id="PTHR24114:SF49">
    <property type="entry name" value="LEUCINE-RICH REPEAT-CONTAINING PROTEIN 74A"/>
    <property type="match status" value="1"/>
</dbReference>
<dbReference type="InterPro" id="IPR032675">
    <property type="entry name" value="LRR_dom_sf"/>
</dbReference>
<evidence type="ECO:0000313" key="1">
    <source>
        <dbReference type="Ensembl" id="ENSBOBP00000017579.1"/>
    </source>
</evidence>
<name>A0A8C0FMJ2_BUBBB</name>
<dbReference type="Pfam" id="PF13516">
    <property type="entry name" value="LRR_6"/>
    <property type="match status" value="2"/>
</dbReference>
<dbReference type="SUPFAM" id="SSF52047">
    <property type="entry name" value="RNI-like"/>
    <property type="match status" value="1"/>
</dbReference>
<dbReference type="Ensembl" id="ENSBOBT00000017975.1">
    <property type="protein sequence ID" value="ENSBOBP00000017579.1"/>
    <property type="gene ID" value="ENSBOBG00000010926.1"/>
</dbReference>
<dbReference type="AlphaFoldDB" id="A0A8C0FMJ2"/>